<organism evidence="6 7">
    <name type="scientific">Lepisosteus oculatus</name>
    <name type="common">Spotted gar</name>
    <dbReference type="NCBI Taxonomy" id="7918"/>
    <lineage>
        <taxon>Eukaryota</taxon>
        <taxon>Metazoa</taxon>
        <taxon>Chordata</taxon>
        <taxon>Craniata</taxon>
        <taxon>Vertebrata</taxon>
        <taxon>Euteleostomi</taxon>
        <taxon>Actinopterygii</taxon>
        <taxon>Neopterygii</taxon>
        <taxon>Holostei</taxon>
        <taxon>Semionotiformes</taxon>
        <taxon>Lepisosteidae</taxon>
        <taxon>Lepisosteus</taxon>
    </lineage>
</organism>
<dbReference type="Pfam" id="PF13499">
    <property type="entry name" value="EF-hand_7"/>
    <property type="match status" value="2"/>
</dbReference>
<keyword evidence="7" id="KW-1185">Reference proteome</keyword>
<dbReference type="Ensembl" id="ENSLOCT00000017009.1">
    <property type="protein sequence ID" value="ENSLOCP00000016979.1"/>
    <property type="gene ID" value="ENSLOCG00000013771.1"/>
</dbReference>
<dbReference type="OMA" id="KVDYMWD"/>
<feature type="domain" description="EF-hand" evidence="5">
    <location>
        <begin position="829"/>
        <end position="864"/>
    </location>
</feature>
<dbReference type="Bgee" id="ENSLOCG00000013771">
    <property type="expression patterns" value="Expressed in muscle tissue and 10 other cell types or tissues"/>
</dbReference>
<dbReference type="InterPro" id="IPR002048">
    <property type="entry name" value="EF_hand_dom"/>
</dbReference>
<evidence type="ECO:0000256" key="2">
    <source>
        <dbReference type="ARBA" id="ARBA00022737"/>
    </source>
</evidence>
<accession>W5N8M0</accession>
<reference evidence="7" key="1">
    <citation type="submission" date="2011-12" db="EMBL/GenBank/DDBJ databases">
        <title>The Draft Genome of Lepisosteus oculatus.</title>
        <authorList>
            <consortium name="The Broad Institute Genome Assembly &amp; Analysis Group"/>
            <consortium name="Computational R&amp;D Group"/>
            <consortium name="and Sequencing Platform"/>
            <person name="Di Palma F."/>
            <person name="Alfoldi J."/>
            <person name="Johnson J."/>
            <person name="Berlin A."/>
            <person name="Gnerre S."/>
            <person name="Jaffe D."/>
            <person name="MacCallum I."/>
            <person name="Young S."/>
            <person name="Walker B.J."/>
            <person name="Lander E.S."/>
            <person name="Lindblad-Toh K."/>
        </authorList>
    </citation>
    <scope>NUCLEOTIDE SEQUENCE [LARGE SCALE GENOMIC DNA]</scope>
</reference>
<evidence type="ECO:0000256" key="3">
    <source>
        <dbReference type="ARBA" id="ARBA00022837"/>
    </source>
</evidence>
<dbReference type="SUPFAM" id="SSF47473">
    <property type="entry name" value="EF-hand"/>
    <property type="match status" value="4"/>
</dbReference>
<dbReference type="EMBL" id="AHAT01002164">
    <property type="status" value="NOT_ANNOTATED_CDS"/>
    <property type="molecule type" value="Genomic_DNA"/>
</dbReference>
<evidence type="ECO:0000256" key="1">
    <source>
        <dbReference type="ARBA" id="ARBA00022553"/>
    </source>
</evidence>
<dbReference type="CDD" id="cd00051">
    <property type="entry name" value="EFh"/>
    <property type="match status" value="1"/>
</dbReference>
<dbReference type="GO" id="GO:0005509">
    <property type="term" value="F:calcium ion binding"/>
    <property type="evidence" value="ECO:0007669"/>
    <property type="project" value="InterPro"/>
</dbReference>
<evidence type="ECO:0000313" key="7">
    <source>
        <dbReference type="Proteomes" id="UP000018468"/>
    </source>
</evidence>
<dbReference type="Gene3D" id="1.10.238.10">
    <property type="entry name" value="EF-hand"/>
    <property type="match status" value="5"/>
</dbReference>
<dbReference type="EMBL" id="AHAT01002163">
    <property type="status" value="NOT_ANNOTATED_CDS"/>
    <property type="molecule type" value="Genomic_DNA"/>
</dbReference>
<reference evidence="6" key="2">
    <citation type="submission" date="2025-08" db="UniProtKB">
        <authorList>
            <consortium name="Ensembl"/>
        </authorList>
    </citation>
    <scope>IDENTIFICATION</scope>
</reference>
<protein>
    <recommendedName>
        <fullName evidence="5">EF-hand domain-containing protein</fullName>
    </recommendedName>
</protein>
<dbReference type="PROSITE" id="PS50222">
    <property type="entry name" value="EF_HAND_2"/>
    <property type="match status" value="3"/>
</dbReference>
<feature type="compositionally biased region" description="Basic and acidic residues" evidence="4">
    <location>
        <begin position="37"/>
        <end position="51"/>
    </location>
</feature>
<dbReference type="SMART" id="SM00054">
    <property type="entry name" value="EFh"/>
    <property type="match status" value="6"/>
</dbReference>
<feature type="domain" description="EF-hand" evidence="5">
    <location>
        <begin position="715"/>
        <end position="750"/>
    </location>
</feature>
<keyword evidence="3" id="KW-0106">Calcium</keyword>
<dbReference type="AlphaFoldDB" id="W5N8M0"/>
<dbReference type="eggNOG" id="KOG0027">
    <property type="taxonomic scope" value="Eukaryota"/>
</dbReference>
<sequence length="891" mass="101387">MSATEISARLPAIQHPLSRLGDPDSISLRGVAADSARAPRETAGEGERAEALSRSQSRSLRPRLEKGPRPERDSPFPLHQIPEGVEVAAAPAPERPRLPVFAPQTAPEIRAVSFTNQDIKMSFAYPRSDWNRQLEHLLREKLRAGGYFTMRQLFKNNDPEGKGQVNRDVLLMIITKFLGRFISTKQYQQLLLRLQLSQKAIVRFEELLGAVREPAADGAPAWLGPLRRPGDGGPLTAAQVQAQLRGKAGQRFADMAEQLVLKSPDGPGRIVAPKLRHLLEEMGLHMEDEEFEKLWKRFDTKYDQDGTGAIRVGALLKRLGIDFGKDPLENVGRQSADSVSMEDSQSWALPSRMLSKAEEERKASITIEQWLKDKFREGFQRMKSEFERCSPGKENKVPLDEFLRVLAKFDLHLKKEHLSLFLARCGLEGSKAGIDYIKFLGRFQDRSEEGVTHKLLSNPQHKFNREENISLASTVTAIEAKLAHLFQSDFLALLDTFRKIDKFDRRIISQQEFRAAIESRFSMEIDDDEFEQLLDRLPLDEEGNVQYLQFMAAFDSRKGAPSLFEASSEAACESVEGVPKEASGLRSLQLFRMIKVLLNKQYQTVEKAFEQLDEKNTKRLTQETMYQLLKRFDINPEVSRGEIRKLWGTLITNQDKTLDFFEFVRHFGYSPKSACFPNAKISPPKKGDDNFRLRSKKLNCASDILVDSVRAKVEFLFGDLQKEFEDLDPYQTGFVSKEEFKDILTELCAHLNEYECDILEKKFEIHGDGRVSYVEFLKPFALQRQMQRHGASNMAAVLHHIPRHEAEIPENKATGLGTLTSRLRNKLQGESGSLRRAFKKLDSGGSGFLSLAEFRSVLKLCNLVLDEEEVYHILAKFDENMSGQIDYKRFL</sequence>
<keyword evidence="1" id="KW-0597">Phosphoprotein</keyword>
<dbReference type="PANTHER" id="PTHR20875:SF6">
    <property type="entry name" value="EF-HAND CALCIUM-BINDING DOMAIN-CONTAINING PROTEIN 6 ISOFORM X1"/>
    <property type="match status" value="1"/>
</dbReference>
<dbReference type="Pfam" id="PF08976">
    <property type="entry name" value="EF-hand_11"/>
    <property type="match status" value="1"/>
</dbReference>
<keyword evidence="2" id="KW-0677">Repeat</keyword>
<proteinExistence type="predicted"/>
<dbReference type="InterPro" id="IPR011992">
    <property type="entry name" value="EF-hand-dom_pair"/>
</dbReference>
<evidence type="ECO:0000256" key="4">
    <source>
        <dbReference type="SAM" id="MobiDB-lite"/>
    </source>
</evidence>
<dbReference type="STRING" id="7918.ENSLOCP00000016979"/>
<dbReference type="InterPro" id="IPR015070">
    <property type="entry name" value="EF_hand_DJBP"/>
</dbReference>
<feature type="domain" description="EF-hand" evidence="5">
    <location>
        <begin position="865"/>
        <end position="891"/>
    </location>
</feature>
<name>W5N8M0_LEPOC</name>
<dbReference type="GeneTree" id="ENSGT00940000165411"/>
<feature type="compositionally biased region" description="Basic and acidic residues" evidence="4">
    <location>
        <begin position="62"/>
        <end position="74"/>
    </location>
</feature>
<evidence type="ECO:0000313" key="6">
    <source>
        <dbReference type="Ensembl" id="ENSLOCP00000016979.1"/>
    </source>
</evidence>
<feature type="region of interest" description="Disordered" evidence="4">
    <location>
        <begin position="1"/>
        <end position="78"/>
    </location>
</feature>
<evidence type="ECO:0000259" key="5">
    <source>
        <dbReference type="PROSITE" id="PS50222"/>
    </source>
</evidence>
<dbReference type="InParanoid" id="W5N8M0"/>
<dbReference type="InterPro" id="IPR052603">
    <property type="entry name" value="EFCB6"/>
</dbReference>
<dbReference type="Proteomes" id="UP000018468">
    <property type="component" value="Linkage group LG4"/>
</dbReference>
<dbReference type="PANTHER" id="PTHR20875">
    <property type="entry name" value="EF-HAND CALCIUM-BINDING DOMAIN-CONTAINING PROTEIN 6-RELATED"/>
    <property type="match status" value="1"/>
</dbReference>
<dbReference type="HOGENOM" id="CLU_308214_0_0_1"/>
<reference evidence="6" key="3">
    <citation type="submission" date="2025-09" db="UniProtKB">
        <authorList>
            <consortium name="Ensembl"/>
        </authorList>
    </citation>
    <scope>IDENTIFICATION</scope>
</reference>